<dbReference type="Proteomes" id="UP000694725">
    <property type="component" value="Unplaced"/>
</dbReference>
<dbReference type="PANTHER" id="PTHR12141:SF4">
    <property type="entry name" value="ARFAPTIN-1"/>
    <property type="match status" value="1"/>
</dbReference>
<dbReference type="PROSITE" id="PS50870">
    <property type="entry name" value="AH"/>
    <property type="match status" value="1"/>
</dbReference>
<dbReference type="InterPro" id="IPR027267">
    <property type="entry name" value="AH/BAR_dom_sf"/>
</dbReference>
<dbReference type="GO" id="GO:0005737">
    <property type="term" value="C:cytoplasm"/>
    <property type="evidence" value="ECO:0007669"/>
    <property type="project" value="UniProtKB-ARBA"/>
</dbReference>
<evidence type="ECO:0000259" key="3">
    <source>
        <dbReference type="PROSITE" id="PS50870"/>
    </source>
</evidence>
<evidence type="ECO:0000313" key="5">
    <source>
        <dbReference type="Proteomes" id="UP000694725"/>
    </source>
</evidence>
<accession>A0A8D2CF34</accession>
<dbReference type="SMART" id="SM01015">
    <property type="entry name" value="Arfaptin"/>
    <property type="match status" value="1"/>
</dbReference>
<evidence type="ECO:0000313" key="4">
    <source>
        <dbReference type="Ensembl" id="ENSSSCP00065039584.1"/>
    </source>
</evidence>
<organism evidence="4 5">
    <name type="scientific">Sus scrofa</name>
    <name type="common">Pig</name>
    <dbReference type="NCBI Taxonomy" id="9823"/>
    <lineage>
        <taxon>Eukaryota</taxon>
        <taxon>Metazoa</taxon>
        <taxon>Chordata</taxon>
        <taxon>Craniata</taxon>
        <taxon>Vertebrata</taxon>
        <taxon>Euteleostomi</taxon>
        <taxon>Mammalia</taxon>
        <taxon>Eutheria</taxon>
        <taxon>Laurasiatheria</taxon>
        <taxon>Artiodactyla</taxon>
        <taxon>Suina</taxon>
        <taxon>Suidae</taxon>
        <taxon>Sus</taxon>
    </lineage>
</organism>
<feature type="coiled-coil region" evidence="1">
    <location>
        <begin position="319"/>
        <end position="350"/>
    </location>
</feature>
<sequence>MWLLGPQREGRGPPPGGRWRGPWGRCAGTIETRLGRPDRGRERPSRATDNATSGPLTSGSAALGSGVAGRVGRPRLCVSSAVGQGEAVTAALAPRPRGAEESTMAQESPKNSAAEIPVTSNGEVDDPHDHGFNRDFKRSLPAGLGLSETQITSHGFDGTKEGVIDAGTFQGSPAPPLPSVMSPSRVAASRLAEQGGDLIAPAGGQRTQTKSGPVILADEAKNPAMEKLELVRKWSLNTYKEEFGYNADTQKLLAKNGETLLGAINFFIASVNTLVNKTIEDTLMTVKQYESARIEYDAYRTDLEELNLGPRDANTLPKIEQSQHLFQAHKEKYDKMRNDVSIKLKFLEENKVKVLHNQLVLFHNAIAAYFAGNQKQLEQTLKQFHIKLKTPGVDAPSWLEEQ</sequence>
<dbReference type="InterPro" id="IPR010504">
    <property type="entry name" value="AH_dom"/>
</dbReference>
<keyword evidence="1" id="KW-0175">Coiled coil</keyword>
<evidence type="ECO:0000256" key="2">
    <source>
        <dbReference type="SAM" id="MobiDB-lite"/>
    </source>
</evidence>
<dbReference type="InterPro" id="IPR030798">
    <property type="entry name" value="Arfaptin_fam"/>
</dbReference>
<dbReference type="PANTHER" id="PTHR12141">
    <property type="entry name" value="ARFAPTIN-RELATED"/>
    <property type="match status" value="1"/>
</dbReference>
<feature type="compositionally biased region" description="Basic and acidic residues" evidence="2">
    <location>
        <begin position="33"/>
        <end position="46"/>
    </location>
</feature>
<feature type="region of interest" description="Disordered" evidence="2">
    <location>
        <begin position="1"/>
        <end position="67"/>
    </location>
</feature>
<dbReference type="AlphaFoldDB" id="A0A8D2CF34"/>
<proteinExistence type="predicted"/>
<feature type="compositionally biased region" description="Low complexity" evidence="2">
    <location>
        <begin position="53"/>
        <end position="67"/>
    </location>
</feature>
<dbReference type="CDD" id="cd07660">
    <property type="entry name" value="BAR_Arfaptin"/>
    <property type="match status" value="1"/>
</dbReference>
<feature type="region of interest" description="Disordered" evidence="2">
    <location>
        <begin position="83"/>
        <end position="131"/>
    </location>
</feature>
<evidence type="ECO:0000256" key="1">
    <source>
        <dbReference type="SAM" id="Coils"/>
    </source>
</evidence>
<reference evidence="4" key="1">
    <citation type="submission" date="2025-05" db="UniProtKB">
        <authorList>
            <consortium name="Ensembl"/>
        </authorList>
    </citation>
    <scope>IDENTIFICATION</scope>
</reference>
<dbReference type="Ensembl" id="ENSSSCT00065090482.1">
    <property type="protein sequence ID" value="ENSSSCP00065039584.1"/>
    <property type="gene ID" value="ENSSSCG00065065862.1"/>
</dbReference>
<dbReference type="Gene3D" id="1.20.1270.60">
    <property type="entry name" value="Arfaptin homology (AH) domain/BAR domain"/>
    <property type="match status" value="1"/>
</dbReference>
<protein>
    <submittedName>
        <fullName evidence="4">ADP ribosylation factor interacting protein 1</fullName>
    </submittedName>
</protein>
<dbReference type="Ensembl" id="ENSSSCT00055010528.1">
    <property type="protein sequence ID" value="ENSSSCP00055008317.1"/>
    <property type="gene ID" value="ENSSSCG00055005238.1"/>
</dbReference>
<dbReference type="Pfam" id="PF06456">
    <property type="entry name" value="Arfaptin"/>
    <property type="match status" value="1"/>
</dbReference>
<dbReference type="SUPFAM" id="SSF103657">
    <property type="entry name" value="BAR/IMD domain-like"/>
    <property type="match status" value="1"/>
</dbReference>
<feature type="domain" description="AH" evidence="3">
    <location>
        <begin position="241"/>
        <end position="382"/>
    </location>
</feature>
<name>A0A8D2CF34_PIG</name>
<dbReference type="Proteomes" id="UP000694724">
    <property type="component" value="Unplaced"/>
</dbReference>
<dbReference type="GO" id="GO:0019904">
    <property type="term" value="F:protein domain specific binding"/>
    <property type="evidence" value="ECO:0007669"/>
    <property type="project" value="InterPro"/>
</dbReference>
<gene>
    <name evidence="4" type="primary">ARFIP1</name>
</gene>